<dbReference type="InterPro" id="IPR051781">
    <property type="entry name" value="Metallo-dep_Hydrolase"/>
</dbReference>
<sequence>MLEVRARQMMGYGREAAMLGRIVIAALGALVLGLVALVAASLAPPHGLRPPATRPAAILIEPVRLVTMDPDAPESEPDRAILVVGGEIAAVGQAGELTVPASLLAGDVLRIDGQGRTLLPGLIDAHIHLWDEAELAGYLAHGVTGVRNMSGMPFHLPLARRIESGRLLGPSLITTGPILNSPGPNQQDNHMLVTTSEEARAAVRRQHDQGYRALKVYSNLERDAYLAVLDEAAQLGMTVSGHTPEGFRGEGIPYDQPFEIRFEDVLDDGFLTIEHTESIVWHGLRDRLDAEAMVLLAEEMASHSVTVTPTLIAHDNLIRVAQSEGAYLSREGTGTLNPLISRLESGVYDFWSGVDPEPREVPRAAFYRDATRQMHEAGIVLLAGSDAGIFTNLPGRSLTRELELLVEAGLSPHDALRTATINPAQALGWTDRGRIAPGQRADLILVDGDPLTEISAVEFPAGVMVGGIWLDRTRLNALERAATHTSIPRTGRRVAASLMAQN</sequence>
<dbReference type="EMBL" id="SRXV01000004">
    <property type="protein sequence ID" value="TGY91872.1"/>
    <property type="molecule type" value="Genomic_DNA"/>
</dbReference>
<dbReference type="Proteomes" id="UP000305451">
    <property type="component" value="Unassembled WGS sequence"/>
</dbReference>
<evidence type="ECO:0000313" key="3">
    <source>
        <dbReference type="Proteomes" id="UP000305451"/>
    </source>
</evidence>
<keyword evidence="3" id="KW-1185">Reference proteome</keyword>
<protein>
    <recommendedName>
        <fullName evidence="1">Amidohydrolase-related domain-containing protein</fullName>
    </recommendedName>
</protein>
<accession>A0A4S2H908</accession>
<evidence type="ECO:0000313" key="2">
    <source>
        <dbReference type="EMBL" id="TGY91872.1"/>
    </source>
</evidence>
<dbReference type="AlphaFoldDB" id="A0A4S2H908"/>
<dbReference type="GO" id="GO:0016810">
    <property type="term" value="F:hydrolase activity, acting on carbon-nitrogen (but not peptide) bonds"/>
    <property type="evidence" value="ECO:0007669"/>
    <property type="project" value="InterPro"/>
</dbReference>
<proteinExistence type="predicted"/>
<feature type="domain" description="Amidohydrolase-related" evidence="1">
    <location>
        <begin position="117"/>
        <end position="467"/>
    </location>
</feature>
<dbReference type="PANTHER" id="PTHR43135:SF3">
    <property type="entry name" value="ALPHA-D-RIBOSE 1-METHYLPHOSPHONATE 5-TRIPHOSPHATE DIPHOSPHATASE"/>
    <property type="match status" value="1"/>
</dbReference>
<reference evidence="2 3" key="1">
    <citation type="journal article" date="2013" name="Int. J. Syst. Evol. Microbiol.">
        <title>Marinicauda pacifica gen. nov., sp. nov., a prosthecate alphaproteobacterium of the family Hyphomonadaceae isolated from deep seawater.</title>
        <authorList>
            <person name="Zhang X.Y."/>
            <person name="Li G.W."/>
            <person name="Wang C.S."/>
            <person name="Zhang Y.J."/>
            <person name="Xu X.W."/>
            <person name="Li H."/>
            <person name="Liu A."/>
            <person name="Liu C."/>
            <person name="Xie B.B."/>
            <person name="Qin Q.L."/>
            <person name="Xu Z."/>
            <person name="Chen X.L."/>
            <person name="Zhou B.C."/>
            <person name="Zhang Y.Z."/>
        </authorList>
    </citation>
    <scope>NUCLEOTIDE SEQUENCE [LARGE SCALE GENOMIC DNA]</scope>
    <source>
        <strain evidence="2 3">P-1 km-3</strain>
    </source>
</reference>
<dbReference type="InterPro" id="IPR006680">
    <property type="entry name" value="Amidohydro-rel"/>
</dbReference>
<dbReference type="Pfam" id="PF01979">
    <property type="entry name" value="Amidohydro_1"/>
    <property type="match status" value="1"/>
</dbReference>
<dbReference type="Gene3D" id="3.30.110.90">
    <property type="entry name" value="Amidohydrolase"/>
    <property type="match status" value="1"/>
</dbReference>
<dbReference type="PANTHER" id="PTHR43135">
    <property type="entry name" value="ALPHA-D-RIBOSE 1-METHYLPHOSPHONATE 5-TRIPHOSPHATE DIPHOSPHATASE"/>
    <property type="match status" value="1"/>
</dbReference>
<dbReference type="Gene3D" id="1.20.58.520">
    <property type="entry name" value="Amidohydrolase"/>
    <property type="match status" value="1"/>
</dbReference>
<comment type="caution">
    <text evidence="2">The sequence shown here is derived from an EMBL/GenBank/DDBJ whole genome shotgun (WGS) entry which is preliminary data.</text>
</comment>
<name>A0A4S2H908_9PROT</name>
<dbReference type="Gene3D" id="2.30.40.10">
    <property type="entry name" value="Urease, subunit C, domain 1"/>
    <property type="match status" value="1"/>
</dbReference>
<dbReference type="Gene3D" id="3.40.50.10910">
    <property type="entry name" value="Amidohydrolase"/>
    <property type="match status" value="1"/>
</dbReference>
<evidence type="ECO:0000259" key="1">
    <source>
        <dbReference type="Pfam" id="PF01979"/>
    </source>
</evidence>
<dbReference type="InterPro" id="IPR011059">
    <property type="entry name" value="Metal-dep_hydrolase_composite"/>
</dbReference>
<organism evidence="2 3">
    <name type="scientific">Marinicauda pacifica</name>
    <dbReference type="NCBI Taxonomy" id="1133559"/>
    <lineage>
        <taxon>Bacteria</taxon>
        <taxon>Pseudomonadati</taxon>
        <taxon>Pseudomonadota</taxon>
        <taxon>Alphaproteobacteria</taxon>
        <taxon>Maricaulales</taxon>
        <taxon>Maricaulaceae</taxon>
        <taxon>Marinicauda</taxon>
    </lineage>
</organism>
<gene>
    <name evidence="2" type="ORF">E5162_13445</name>
</gene>
<dbReference type="SUPFAM" id="SSF51556">
    <property type="entry name" value="Metallo-dependent hydrolases"/>
    <property type="match status" value="1"/>
</dbReference>
<dbReference type="InterPro" id="IPR032466">
    <property type="entry name" value="Metal_Hydrolase"/>
</dbReference>
<dbReference type="SUPFAM" id="SSF51338">
    <property type="entry name" value="Composite domain of metallo-dependent hydrolases"/>
    <property type="match status" value="1"/>
</dbReference>